<protein>
    <recommendedName>
        <fullName evidence="2">Thioesterase domain-containing protein</fullName>
    </recommendedName>
</protein>
<feature type="domain" description="Thioesterase" evidence="2">
    <location>
        <begin position="8"/>
        <end position="176"/>
    </location>
</feature>
<dbReference type="InterPro" id="IPR001031">
    <property type="entry name" value="Thioesterase"/>
</dbReference>
<dbReference type="SUPFAM" id="SSF53474">
    <property type="entry name" value="alpha/beta-Hydrolases"/>
    <property type="match status" value="1"/>
</dbReference>
<dbReference type="Pfam" id="PF00975">
    <property type="entry name" value="Thioesterase"/>
    <property type="match status" value="1"/>
</dbReference>
<organism evidence="3 4">
    <name type="scientific">Xylanibacillus composti</name>
    <dbReference type="NCBI Taxonomy" id="1572762"/>
    <lineage>
        <taxon>Bacteria</taxon>
        <taxon>Bacillati</taxon>
        <taxon>Bacillota</taxon>
        <taxon>Bacilli</taxon>
        <taxon>Bacillales</taxon>
        <taxon>Paenibacillaceae</taxon>
        <taxon>Xylanibacillus</taxon>
    </lineage>
</organism>
<dbReference type="EMBL" id="BOVK01000043">
    <property type="protein sequence ID" value="GIQ70278.1"/>
    <property type="molecule type" value="Genomic_DNA"/>
</dbReference>
<gene>
    <name evidence="3" type="ORF">XYCOK13_31020</name>
</gene>
<evidence type="ECO:0000256" key="1">
    <source>
        <dbReference type="ARBA" id="ARBA00007169"/>
    </source>
</evidence>
<dbReference type="InterPro" id="IPR029058">
    <property type="entry name" value="AB_hydrolase_fold"/>
</dbReference>
<accession>A0A8J4H811</accession>
<proteinExistence type="inferred from homology"/>
<comment type="similarity">
    <text evidence="1">Belongs to the thioesterase family.</text>
</comment>
<reference evidence="3" key="1">
    <citation type="submission" date="2021-04" db="EMBL/GenBank/DDBJ databases">
        <title>Draft genome sequence of Xylanibacillus composti strain K13.</title>
        <authorList>
            <person name="Uke A."/>
            <person name="Chhe C."/>
            <person name="Baramee S."/>
            <person name="Kosugi A."/>
        </authorList>
    </citation>
    <scope>NUCLEOTIDE SEQUENCE</scope>
    <source>
        <strain evidence="3">K13</strain>
    </source>
</reference>
<dbReference type="Gene3D" id="3.40.50.1820">
    <property type="entry name" value="alpha/beta hydrolase"/>
    <property type="match status" value="1"/>
</dbReference>
<dbReference type="PANTHER" id="PTHR11487:SF0">
    <property type="entry name" value="S-ACYL FATTY ACID SYNTHASE THIOESTERASE, MEDIUM CHAIN"/>
    <property type="match status" value="1"/>
</dbReference>
<keyword evidence="4" id="KW-1185">Reference proteome</keyword>
<dbReference type="InterPro" id="IPR012223">
    <property type="entry name" value="TEII"/>
</dbReference>
<dbReference type="Proteomes" id="UP000677918">
    <property type="component" value="Unassembled WGS sequence"/>
</dbReference>
<sequence>MRVMSEAISEAIYPYLQCPFLLFGHSLGARIAFEVARNLRRTRGIQPCRLIVAGSRAPHIPEPRPLHQLPEEEFINELRRFSGTPEAILQSKELLQFFLPILRADFQLDETYVYVDDAPLDCPISVFGGTDDTEASREELDAWAAYTTGECSVEMIKGDHFFLKTQRDELLRSISQIMDQLLNIS</sequence>
<dbReference type="PANTHER" id="PTHR11487">
    <property type="entry name" value="THIOESTERASE"/>
    <property type="match status" value="1"/>
</dbReference>
<dbReference type="AlphaFoldDB" id="A0A8J4H811"/>
<evidence type="ECO:0000313" key="4">
    <source>
        <dbReference type="Proteomes" id="UP000677918"/>
    </source>
</evidence>
<evidence type="ECO:0000313" key="3">
    <source>
        <dbReference type="EMBL" id="GIQ70278.1"/>
    </source>
</evidence>
<dbReference type="GO" id="GO:0008610">
    <property type="term" value="P:lipid biosynthetic process"/>
    <property type="evidence" value="ECO:0007669"/>
    <property type="project" value="TreeGrafter"/>
</dbReference>
<comment type="caution">
    <text evidence="3">The sequence shown here is derived from an EMBL/GenBank/DDBJ whole genome shotgun (WGS) entry which is preliminary data.</text>
</comment>
<evidence type="ECO:0000259" key="2">
    <source>
        <dbReference type="Pfam" id="PF00975"/>
    </source>
</evidence>
<name>A0A8J4H811_9BACL</name>